<name>A0A1X7TT48_AMPQE</name>
<reference evidence="1" key="1">
    <citation type="submission" date="2017-05" db="UniProtKB">
        <authorList>
            <consortium name="EnsemblMetazoa"/>
        </authorList>
    </citation>
    <scope>IDENTIFICATION</scope>
</reference>
<dbReference type="AlphaFoldDB" id="A0A1X7TT48"/>
<sequence length="226" mass="24790">MLFNVRDTEKKSIMKLIFLTASLFFVITMTKGSKLEGFEDFEERNDIDQSEVDDSLSQEAAAGLNAQTSSQPVTQIFHLWTDGPRNLKIQKINVGTLTSEGDVLESIALGSGSISKTGAYLAYRPEFKGYHSTGLGAIFLNLEKLFPCAKKARPICGRFTFEEDGFLKGKALLQAADSGADLKVFGNNINTYGIAIQDCEKLDGKNGCLPSWYQVTIVCYLPSSCI</sequence>
<accession>A0A1X7TT48</accession>
<dbReference type="InParanoid" id="A0A1X7TT48"/>
<protein>
    <submittedName>
        <fullName evidence="1">Uncharacterized protein</fullName>
    </submittedName>
</protein>
<dbReference type="EnsemblMetazoa" id="Aqu2.1.18177_001">
    <property type="protein sequence ID" value="Aqu2.1.18177_001"/>
    <property type="gene ID" value="Aqu2.1.18177"/>
</dbReference>
<organism evidence="1">
    <name type="scientific">Amphimedon queenslandica</name>
    <name type="common">Sponge</name>
    <dbReference type="NCBI Taxonomy" id="400682"/>
    <lineage>
        <taxon>Eukaryota</taxon>
        <taxon>Metazoa</taxon>
        <taxon>Porifera</taxon>
        <taxon>Demospongiae</taxon>
        <taxon>Heteroscleromorpha</taxon>
        <taxon>Haplosclerida</taxon>
        <taxon>Niphatidae</taxon>
        <taxon>Amphimedon</taxon>
    </lineage>
</organism>
<evidence type="ECO:0000313" key="1">
    <source>
        <dbReference type="EnsemblMetazoa" id="Aqu2.1.18177_001"/>
    </source>
</evidence>
<proteinExistence type="predicted"/>